<protein>
    <submittedName>
        <fullName evidence="1">Uncharacterized protein</fullName>
    </submittedName>
</protein>
<dbReference type="Proteomes" id="UP001054837">
    <property type="component" value="Unassembled WGS sequence"/>
</dbReference>
<reference evidence="1 2" key="1">
    <citation type="submission" date="2021-06" db="EMBL/GenBank/DDBJ databases">
        <title>Caerostris darwini draft genome.</title>
        <authorList>
            <person name="Kono N."/>
            <person name="Arakawa K."/>
        </authorList>
    </citation>
    <scope>NUCLEOTIDE SEQUENCE [LARGE SCALE GENOMIC DNA]</scope>
</reference>
<proteinExistence type="predicted"/>
<sequence length="117" mass="13488">MISLRGRDIKIDLQHNEGGAPYEILEGNTSVAFQEVSFINTMRRRVHCRTNIWIMNAIGRKRTSPINNPFEGQRMVLRGVMWGLLNKKNGNTPTINDNEKLKHSFQGRGESFVYKLK</sequence>
<evidence type="ECO:0000313" key="2">
    <source>
        <dbReference type="Proteomes" id="UP001054837"/>
    </source>
</evidence>
<organism evidence="1 2">
    <name type="scientific">Caerostris darwini</name>
    <dbReference type="NCBI Taxonomy" id="1538125"/>
    <lineage>
        <taxon>Eukaryota</taxon>
        <taxon>Metazoa</taxon>
        <taxon>Ecdysozoa</taxon>
        <taxon>Arthropoda</taxon>
        <taxon>Chelicerata</taxon>
        <taxon>Arachnida</taxon>
        <taxon>Araneae</taxon>
        <taxon>Araneomorphae</taxon>
        <taxon>Entelegynae</taxon>
        <taxon>Araneoidea</taxon>
        <taxon>Araneidae</taxon>
        <taxon>Caerostris</taxon>
    </lineage>
</organism>
<keyword evidence="2" id="KW-1185">Reference proteome</keyword>
<evidence type="ECO:0000313" key="1">
    <source>
        <dbReference type="EMBL" id="GIY50448.1"/>
    </source>
</evidence>
<accession>A0AAV4TZR2</accession>
<dbReference type="AlphaFoldDB" id="A0AAV4TZR2"/>
<gene>
    <name evidence="1" type="ORF">CDAR_454801</name>
</gene>
<dbReference type="EMBL" id="BPLQ01010387">
    <property type="protein sequence ID" value="GIY50448.1"/>
    <property type="molecule type" value="Genomic_DNA"/>
</dbReference>
<name>A0AAV4TZR2_9ARAC</name>
<comment type="caution">
    <text evidence="1">The sequence shown here is derived from an EMBL/GenBank/DDBJ whole genome shotgun (WGS) entry which is preliminary data.</text>
</comment>